<dbReference type="Proteomes" id="UP001056109">
    <property type="component" value="Chromosome"/>
</dbReference>
<reference evidence="1" key="1">
    <citation type="submission" date="2022-06" db="EMBL/GenBank/DDBJ databases">
        <title>Complete Genome Sequence of Arcanobacterium pinnipediorum strain DSM 28752 isolated from a harbour seal.</title>
        <authorList>
            <person name="Borowiak M."/>
            <person name="Kreitlow A."/>
            <person name="Alssahen M."/>
            <person name="Malorny B."/>
            <person name="Laemmler C."/>
            <person name="Prenger-Berninghoff E."/>
            <person name="Siebert U."/>
            <person name="Ploetz M."/>
            <person name="Abdulmawjood A."/>
        </authorList>
    </citation>
    <scope>NUCLEOTIDE SEQUENCE</scope>
    <source>
        <strain evidence="1">DSM 28752</strain>
    </source>
</reference>
<evidence type="ECO:0000313" key="2">
    <source>
        <dbReference type="Proteomes" id="UP001056109"/>
    </source>
</evidence>
<proteinExistence type="predicted"/>
<evidence type="ECO:0000313" key="1">
    <source>
        <dbReference type="EMBL" id="USR80113.1"/>
    </source>
</evidence>
<dbReference type="EMBL" id="CP099547">
    <property type="protein sequence ID" value="USR80113.1"/>
    <property type="molecule type" value="Genomic_DNA"/>
</dbReference>
<dbReference type="RefSeq" id="WP_252673963.1">
    <property type="nucleotide sequence ID" value="NZ_CP099547.1"/>
</dbReference>
<gene>
    <name evidence="1" type="ORF">NG665_03830</name>
</gene>
<sequence>MKTYLITSKEQCLIYAPQITADELGSDHNIVYVCALGAYQEHYRLLATMRIDLDACQSANVIGRNIAEFICDTQPHEVVMCWALAPGMTAVVDRQLEISSQHHRQILIDTVTKSYAILAKSPHPHFVKFAVLVTDATVWSTASVVSDKEVRFDLARRVDKIRMPPKTDSNEEEPSPNITVAGIWRRVSITRRMTSIETENALRSEPESINGIRLWSNSIDKVTHCEQSLTPSTLLFLLGNKERIGKLNAALYDSQIRDRILLWAISDIDLRADVPWADCYQLIRSTAMSQALIDRARLAIDILNACASFSADDSPCAYATIAYLYWWIGEVHLARQAVELALDSNENYRLAQLMDAILTGRIMPPWFTAGRQKSD</sequence>
<protein>
    <submittedName>
        <fullName evidence="1">DUF4192 family protein</fullName>
    </submittedName>
</protein>
<keyword evidence="2" id="KW-1185">Reference proteome</keyword>
<name>A0ABY5AJK3_9ACTO</name>
<organism evidence="1 2">
    <name type="scientific">Arcanobacterium pinnipediorum</name>
    <dbReference type="NCBI Taxonomy" id="1503041"/>
    <lineage>
        <taxon>Bacteria</taxon>
        <taxon>Bacillati</taxon>
        <taxon>Actinomycetota</taxon>
        <taxon>Actinomycetes</taxon>
        <taxon>Actinomycetales</taxon>
        <taxon>Actinomycetaceae</taxon>
        <taxon>Arcanobacterium</taxon>
    </lineage>
</organism>
<accession>A0ABY5AJK3</accession>